<protein>
    <submittedName>
        <fullName evidence="8">Methyl-accepting chemotaxis protein</fullName>
    </submittedName>
</protein>
<dbReference type="AlphaFoldDB" id="A0A5N3R302"/>
<comment type="subcellular location">
    <subcellularLocation>
        <location evidence="1">Membrane</location>
    </subcellularLocation>
</comment>
<sequence length="675" mass="75085">MEITIEVSMHLSIIQRIIIGFGIVITFVVAISIFAYFNQSKMAQQLELTSVKMTNLLADSNLLGQNLQNINRAVLVHANTDSVANRNKLEQEFYEEKQRYLTHYQELFNDFNDFPALQTYIAELNTIAQRIFINAEQQLETKNRRMTARHKTSQELNQFDEKWKFFEQDISDLAAVAKANKQRTNNRNLNYLVAQGTGADRYLQKIYAMEDVDDAEVVKKELIAHIERFKDKAKRVPVSMPESKESISFYLNQLIRAIEQPQGVLQQHLTYIQLTATSEQLLRQLAVDMDSAINSFELMGSDIGSLVSQTADEAQQDSNRALLLNASLAVISTLIALAISSTIVLSIKRPLRKIVEALDKLTSGDLTHRIETGFQSELGAIALNINALGSQLSNVITQVQQSADTLSDVANESHILSNKTNVDVAKQQKQTDTIRQSVTEMKLAIDSVSSSAKETSDEVDKITVLAHNNMDSMQQNLTFVSQLQSSLVEATDVIHQLSNESRQIGDILTVIQSISEQTNLLALNAAIEAARAGEQGRGFAVVADEVRSLATRTQSSANDIDTMISNLQSQAEKAVMLVENNLEKAAASVNQTNLSSQSLDIMVTRLSTINEMSRHIADESIKQSNVAQEVMSNIAYISKKAVSIAEEVNQSARNSESLNELSSRQSELISHFVIR</sequence>
<dbReference type="PANTHER" id="PTHR32089:SF70">
    <property type="entry name" value="ENERGY TAXIS MODULATING METHYL ACCEPTING SENSORY TRANSDUCER"/>
    <property type="match status" value="1"/>
</dbReference>
<dbReference type="Proteomes" id="UP000326789">
    <property type="component" value="Unassembled WGS sequence"/>
</dbReference>
<dbReference type="GO" id="GO:0007165">
    <property type="term" value="P:signal transduction"/>
    <property type="evidence" value="ECO:0007669"/>
    <property type="project" value="UniProtKB-KW"/>
</dbReference>
<comment type="caution">
    <text evidence="8">The sequence shown here is derived from an EMBL/GenBank/DDBJ whole genome shotgun (WGS) entry which is preliminary data.</text>
</comment>
<dbReference type="FunFam" id="1.10.287.950:FF:000001">
    <property type="entry name" value="Methyl-accepting chemotaxis sensory transducer"/>
    <property type="match status" value="1"/>
</dbReference>
<dbReference type="PRINTS" id="PR00260">
    <property type="entry name" value="CHEMTRNSDUCR"/>
</dbReference>
<keyword evidence="2 4" id="KW-0807">Transducer</keyword>
<dbReference type="GO" id="GO:0016020">
    <property type="term" value="C:membrane"/>
    <property type="evidence" value="ECO:0007669"/>
    <property type="project" value="UniProtKB-SubCell"/>
</dbReference>
<evidence type="ECO:0000256" key="5">
    <source>
        <dbReference type="SAM" id="Phobius"/>
    </source>
</evidence>
<dbReference type="PANTHER" id="PTHR32089">
    <property type="entry name" value="METHYL-ACCEPTING CHEMOTAXIS PROTEIN MCPB"/>
    <property type="match status" value="1"/>
</dbReference>
<dbReference type="CDD" id="cd06225">
    <property type="entry name" value="HAMP"/>
    <property type="match status" value="1"/>
</dbReference>
<feature type="transmembrane region" description="Helical" evidence="5">
    <location>
        <begin position="17"/>
        <end position="37"/>
    </location>
</feature>
<dbReference type="InterPro" id="IPR004090">
    <property type="entry name" value="Chemotax_Me-accpt_rcpt"/>
</dbReference>
<dbReference type="Pfam" id="PF00672">
    <property type="entry name" value="HAMP"/>
    <property type="match status" value="1"/>
</dbReference>
<organism evidence="8 9">
    <name type="scientific">Vibrio fortis</name>
    <dbReference type="NCBI Taxonomy" id="212667"/>
    <lineage>
        <taxon>Bacteria</taxon>
        <taxon>Pseudomonadati</taxon>
        <taxon>Pseudomonadota</taxon>
        <taxon>Gammaproteobacteria</taxon>
        <taxon>Vibrionales</taxon>
        <taxon>Vibrionaceae</taxon>
        <taxon>Vibrio</taxon>
    </lineage>
</organism>
<evidence type="ECO:0000256" key="4">
    <source>
        <dbReference type="PROSITE-ProRule" id="PRU00284"/>
    </source>
</evidence>
<evidence type="ECO:0000313" key="9">
    <source>
        <dbReference type="Proteomes" id="UP000326789"/>
    </source>
</evidence>
<proteinExistence type="inferred from homology"/>
<dbReference type="GO" id="GO:0006935">
    <property type="term" value="P:chemotaxis"/>
    <property type="evidence" value="ECO:0007669"/>
    <property type="project" value="InterPro"/>
</dbReference>
<feature type="domain" description="HAMP" evidence="7">
    <location>
        <begin position="345"/>
        <end position="397"/>
    </location>
</feature>
<accession>A0A5N3R302</accession>
<keyword evidence="5" id="KW-1133">Transmembrane helix</keyword>
<dbReference type="InterPro" id="IPR003660">
    <property type="entry name" value="HAMP_dom"/>
</dbReference>
<dbReference type="GO" id="GO:0004888">
    <property type="term" value="F:transmembrane signaling receptor activity"/>
    <property type="evidence" value="ECO:0007669"/>
    <property type="project" value="InterPro"/>
</dbReference>
<evidence type="ECO:0000313" key="8">
    <source>
        <dbReference type="EMBL" id="KAB0288783.1"/>
    </source>
</evidence>
<dbReference type="SMART" id="SM00304">
    <property type="entry name" value="HAMP"/>
    <property type="match status" value="1"/>
</dbReference>
<reference evidence="8 9" key="1">
    <citation type="submission" date="2019-09" db="EMBL/GenBank/DDBJ databases">
        <title>Whole genome sequence of Vibrio fortis.</title>
        <authorList>
            <person name="Das S.K."/>
        </authorList>
    </citation>
    <scope>NUCLEOTIDE SEQUENCE [LARGE SCALE GENOMIC DNA]</scope>
    <source>
        <strain evidence="8 9">AN60</strain>
    </source>
</reference>
<dbReference type="Gene3D" id="1.10.287.950">
    <property type="entry name" value="Methyl-accepting chemotaxis protein"/>
    <property type="match status" value="1"/>
</dbReference>
<dbReference type="SMART" id="SM00283">
    <property type="entry name" value="MA"/>
    <property type="match status" value="1"/>
</dbReference>
<comment type="similarity">
    <text evidence="3">Belongs to the methyl-accepting chemotaxis (MCP) protein family.</text>
</comment>
<gene>
    <name evidence="8" type="ORF">F2P58_10565</name>
</gene>
<feature type="domain" description="Methyl-accepting transducer" evidence="6">
    <location>
        <begin position="402"/>
        <end position="638"/>
    </location>
</feature>
<evidence type="ECO:0000256" key="2">
    <source>
        <dbReference type="ARBA" id="ARBA00023224"/>
    </source>
</evidence>
<dbReference type="InterPro" id="IPR004089">
    <property type="entry name" value="MCPsignal_dom"/>
</dbReference>
<evidence type="ECO:0000256" key="1">
    <source>
        <dbReference type="ARBA" id="ARBA00004370"/>
    </source>
</evidence>
<feature type="transmembrane region" description="Helical" evidence="5">
    <location>
        <begin position="322"/>
        <end position="345"/>
    </location>
</feature>
<evidence type="ECO:0000259" key="6">
    <source>
        <dbReference type="PROSITE" id="PS50111"/>
    </source>
</evidence>
<dbReference type="PROSITE" id="PS50885">
    <property type="entry name" value="HAMP"/>
    <property type="match status" value="1"/>
</dbReference>
<evidence type="ECO:0000256" key="3">
    <source>
        <dbReference type="ARBA" id="ARBA00029447"/>
    </source>
</evidence>
<dbReference type="SUPFAM" id="SSF58104">
    <property type="entry name" value="Methyl-accepting chemotaxis protein (MCP) signaling domain"/>
    <property type="match status" value="1"/>
</dbReference>
<keyword evidence="5" id="KW-0472">Membrane</keyword>
<evidence type="ECO:0000259" key="7">
    <source>
        <dbReference type="PROSITE" id="PS50885"/>
    </source>
</evidence>
<dbReference type="PROSITE" id="PS50111">
    <property type="entry name" value="CHEMOTAXIS_TRANSDUC_2"/>
    <property type="match status" value="1"/>
</dbReference>
<keyword evidence="5" id="KW-0812">Transmembrane</keyword>
<dbReference type="EMBL" id="VWSE01000005">
    <property type="protein sequence ID" value="KAB0288783.1"/>
    <property type="molecule type" value="Genomic_DNA"/>
</dbReference>
<name>A0A5N3R302_9VIBR</name>
<dbReference type="Pfam" id="PF00015">
    <property type="entry name" value="MCPsignal"/>
    <property type="match status" value="1"/>
</dbReference>